<dbReference type="FunCoup" id="A0A7M7HK59">
    <property type="interactions" value="311"/>
</dbReference>
<dbReference type="PANTHER" id="PTHR35345">
    <property type="entry name" value="TELOMERE REPEATS-BINDING BOUQUET FORMATION PROTEIN 2"/>
    <property type="match status" value="1"/>
</dbReference>
<dbReference type="InterPro" id="IPR028065">
    <property type="entry name" value="TERB2"/>
</dbReference>
<dbReference type="EnsemblMetazoa" id="XM_011666051">
    <property type="protein sequence ID" value="XP_011664353"/>
    <property type="gene ID" value="LOC594347"/>
</dbReference>
<feature type="compositionally biased region" description="Low complexity" evidence="1">
    <location>
        <begin position="133"/>
        <end position="146"/>
    </location>
</feature>
<reference evidence="3" key="1">
    <citation type="submission" date="2015-02" db="EMBL/GenBank/DDBJ databases">
        <title>Genome sequencing for Strongylocentrotus purpuratus.</title>
        <authorList>
            <person name="Murali S."/>
            <person name="Liu Y."/>
            <person name="Vee V."/>
            <person name="English A."/>
            <person name="Wang M."/>
            <person name="Skinner E."/>
            <person name="Han Y."/>
            <person name="Muzny D.M."/>
            <person name="Worley K.C."/>
            <person name="Gibbs R.A."/>
        </authorList>
    </citation>
    <scope>NUCLEOTIDE SEQUENCE</scope>
</reference>
<dbReference type="GO" id="GO:0005637">
    <property type="term" value="C:nuclear inner membrane"/>
    <property type="evidence" value="ECO:0000318"/>
    <property type="project" value="GO_Central"/>
</dbReference>
<dbReference type="KEGG" id="spu:594347"/>
<dbReference type="Proteomes" id="UP000007110">
    <property type="component" value="Unassembled WGS sequence"/>
</dbReference>
<feature type="compositionally biased region" description="Basic and acidic residues" evidence="1">
    <location>
        <begin position="116"/>
        <end position="132"/>
    </location>
</feature>
<evidence type="ECO:0000313" key="2">
    <source>
        <dbReference type="EnsemblMetazoa" id="XP_011664353"/>
    </source>
</evidence>
<feature type="region of interest" description="Disordered" evidence="1">
    <location>
        <begin position="116"/>
        <end position="166"/>
    </location>
</feature>
<accession>A0A7M7HK59</accession>
<protein>
    <submittedName>
        <fullName evidence="2">Uncharacterized protein</fullName>
    </submittedName>
</protein>
<evidence type="ECO:0000256" key="1">
    <source>
        <dbReference type="SAM" id="MobiDB-lite"/>
    </source>
</evidence>
<sequence length="214" mass="23969">MSSRKLPIFNNLKAWFSSSVPRTLKDLWKKQGGEDVSCMKDANFIFSNDAACPDTVEIYESDEFLRGFLTVFHSSYIDACMKEKTAHEVAAAQYILLPPDMADDIQKLAYVRRTSNPEKAETIPTKKQDQSRTNKSTTTNENTNTNHHQERLSSEPCHSNQSREPPSFAHAADIAFRIDDLASIPYAKSLPRFEGIVTDFIPGVNGCSLSLKSS</sequence>
<organism evidence="2 3">
    <name type="scientific">Strongylocentrotus purpuratus</name>
    <name type="common">Purple sea urchin</name>
    <dbReference type="NCBI Taxonomy" id="7668"/>
    <lineage>
        <taxon>Eukaryota</taxon>
        <taxon>Metazoa</taxon>
        <taxon>Echinodermata</taxon>
        <taxon>Eleutherozoa</taxon>
        <taxon>Echinozoa</taxon>
        <taxon>Echinoidea</taxon>
        <taxon>Euechinoidea</taxon>
        <taxon>Echinacea</taxon>
        <taxon>Camarodonta</taxon>
        <taxon>Echinidea</taxon>
        <taxon>Strongylocentrotidae</taxon>
        <taxon>Strongylocentrotus</taxon>
    </lineage>
</organism>
<dbReference type="AlphaFoldDB" id="A0A7M7HK59"/>
<dbReference type="OrthoDB" id="10037651at2759"/>
<keyword evidence="3" id="KW-1185">Reference proteome</keyword>
<dbReference type="PANTHER" id="PTHR35345:SF1">
    <property type="entry name" value="TELOMERE REPEATS-BINDING BOUQUET FORMATION PROTEIN 2"/>
    <property type="match status" value="1"/>
</dbReference>
<dbReference type="InParanoid" id="A0A7M7HK59"/>
<dbReference type="Pfam" id="PF15101">
    <property type="entry name" value="TERB2"/>
    <property type="match status" value="1"/>
</dbReference>
<dbReference type="GeneID" id="594347"/>
<dbReference type="RefSeq" id="XP_011664353.1">
    <property type="nucleotide sequence ID" value="XM_011666051.2"/>
</dbReference>
<reference evidence="2" key="2">
    <citation type="submission" date="2021-01" db="UniProtKB">
        <authorList>
            <consortium name="EnsemblMetazoa"/>
        </authorList>
    </citation>
    <scope>IDENTIFICATION</scope>
</reference>
<dbReference type="OMA" id="QYILLPP"/>
<proteinExistence type="predicted"/>
<name>A0A7M7HK59_STRPU</name>
<dbReference type="GO" id="GO:0007129">
    <property type="term" value="P:homologous chromosome pairing at meiosis"/>
    <property type="evidence" value="ECO:0000318"/>
    <property type="project" value="GO_Central"/>
</dbReference>
<evidence type="ECO:0000313" key="3">
    <source>
        <dbReference type="Proteomes" id="UP000007110"/>
    </source>
</evidence>
<dbReference type="GO" id="GO:0070197">
    <property type="term" value="P:meiotic attachment of telomere to nuclear envelope"/>
    <property type="evidence" value="ECO:0000318"/>
    <property type="project" value="GO_Central"/>
</dbReference>